<reference evidence="1 2" key="1">
    <citation type="journal article" date="2021" name="Elife">
        <title>Chloroplast acquisition without the gene transfer in kleptoplastic sea slugs, Plakobranchus ocellatus.</title>
        <authorList>
            <person name="Maeda T."/>
            <person name="Takahashi S."/>
            <person name="Yoshida T."/>
            <person name="Shimamura S."/>
            <person name="Takaki Y."/>
            <person name="Nagai Y."/>
            <person name="Toyoda A."/>
            <person name="Suzuki Y."/>
            <person name="Arimoto A."/>
            <person name="Ishii H."/>
            <person name="Satoh N."/>
            <person name="Nishiyama T."/>
            <person name="Hasebe M."/>
            <person name="Maruyama T."/>
            <person name="Minagawa J."/>
            <person name="Obokata J."/>
            <person name="Shigenobu S."/>
        </authorList>
    </citation>
    <scope>NUCLEOTIDE SEQUENCE [LARGE SCALE GENOMIC DNA]</scope>
</reference>
<accession>A0AAV4A4P4</accession>
<protein>
    <submittedName>
        <fullName evidence="1">Uncharacterized protein</fullName>
    </submittedName>
</protein>
<sequence>MLQILLNNFIHAQREELQHLFGQTYVLTAAKLDKYLTPEGQPELQSLKDIQFFNPNGMIFFSGAEDVTAIKELENASVDEIEKYMTKLGPACCSNVSLITDPSSPLGINVR</sequence>
<evidence type="ECO:0000313" key="1">
    <source>
        <dbReference type="EMBL" id="GFO02375.1"/>
    </source>
</evidence>
<proteinExistence type="predicted"/>
<keyword evidence="2" id="KW-1185">Reference proteome</keyword>
<organism evidence="1 2">
    <name type="scientific">Plakobranchus ocellatus</name>
    <dbReference type="NCBI Taxonomy" id="259542"/>
    <lineage>
        <taxon>Eukaryota</taxon>
        <taxon>Metazoa</taxon>
        <taxon>Spiralia</taxon>
        <taxon>Lophotrochozoa</taxon>
        <taxon>Mollusca</taxon>
        <taxon>Gastropoda</taxon>
        <taxon>Heterobranchia</taxon>
        <taxon>Euthyneura</taxon>
        <taxon>Panpulmonata</taxon>
        <taxon>Sacoglossa</taxon>
        <taxon>Placobranchoidea</taxon>
        <taxon>Plakobranchidae</taxon>
        <taxon>Plakobranchus</taxon>
    </lineage>
</organism>
<dbReference type="AlphaFoldDB" id="A0AAV4A4P4"/>
<dbReference type="Proteomes" id="UP000735302">
    <property type="component" value="Unassembled WGS sequence"/>
</dbReference>
<name>A0AAV4A4P4_9GAST</name>
<evidence type="ECO:0000313" key="2">
    <source>
        <dbReference type="Proteomes" id="UP000735302"/>
    </source>
</evidence>
<dbReference type="EMBL" id="BLXT01003580">
    <property type="protein sequence ID" value="GFO02375.1"/>
    <property type="molecule type" value="Genomic_DNA"/>
</dbReference>
<comment type="caution">
    <text evidence="1">The sequence shown here is derived from an EMBL/GenBank/DDBJ whole genome shotgun (WGS) entry which is preliminary data.</text>
</comment>
<gene>
    <name evidence="1" type="ORF">PoB_002888000</name>
</gene>